<dbReference type="InterPro" id="IPR006379">
    <property type="entry name" value="HAD-SF_hydro_IIB"/>
</dbReference>
<dbReference type="Proteomes" id="UP000824175">
    <property type="component" value="Unassembled WGS sequence"/>
</dbReference>
<dbReference type="AlphaFoldDB" id="A0A9D1HP52"/>
<evidence type="ECO:0000313" key="2">
    <source>
        <dbReference type="Proteomes" id="UP000824175"/>
    </source>
</evidence>
<dbReference type="GO" id="GO:0016791">
    <property type="term" value="F:phosphatase activity"/>
    <property type="evidence" value="ECO:0007669"/>
    <property type="project" value="TreeGrafter"/>
</dbReference>
<organism evidence="1 2">
    <name type="scientific">Candidatus Fimiplasma intestinipullorum</name>
    <dbReference type="NCBI Taxonomy" id="2840825"/>
    <lineage>
        <taxon>Bacteria</taxon>
        <taxon>Bacillati</taxon>
        <taxon>Bacillota</taxon>
        <taxon>Clostridia</taxon>
        <taxon>Eubacteriales</taxon>
        <taxon>Candidatus Fimiplasma</taxon>
    </lineage>
</organism>
<dbReference type="CDD" id="cd07516">
    <property type="entry name" value="HAD_Pase"/>
    <property type="match status" value="1"/>
</dbReference>
<dbReference type="SFLD" id="SFLDG01140">
    <property type="entry name" value="C2.B:_Phosphomannomutase_and_P"/>
    <property type="match status" value="1"/>
</dbReference>
<dbReference type="SFLD" id="SFLDG01144">
    <property type="entry name" value="C2.B.4:_PGP_Like"/>
    <property type="match status" value="1"/>
</dbReference>
<dbReference type="NCBIfam" id="TIGR01484">
    <property type="entry name" value="HAD-SF-IIB"/>
    <property type="match status" value="1"/>
</dbReference>
<evidence type="ECO:0000313" key="1">
    <source>
        <dbReference type="EMBL" id="HIU13968.1"/>
    </source>
</evidence>
<dbReference type="InterPro" id="IPR000150">
    <property type="entry name" value="Cof"/>
</dbReference>
<dbReference type="PRINTS" id="PR00119">
    <property type="entry name" value="CATATPASE"/>
</dbReference>
<dbReference type="Gene3D" id="3.30.1240.10">
    <property type="match status" value="1"/>
</dbReference>
<dbReference type="EMBL" id="DVMJ01000065">
    <property type="protein sequence ID" value="HIU13968.1"/>
    <property type="molecule type" value="Genomic_DNA"/>
</dbReference>
<dbReference type="GO" id="GO:0005829">
    <property type="term" value="C:cytosol"/>
    <property type="evidence" value="ECO:0007669"/>
    <property type="project" value="TreeGrafter"/>
</dbReference>
<reference evidence="1" key="1">
    <citation type="submission" date="2020-10" db="EMBL/GenBank/DDBJ databases">
        <authorList>
            <person name="Gilroy R."/>
        </authorList>
    </citation>
    <scope>NUCLEOTIDE SEQUENCE</scope>
    <source>
        <strain evidence="1">CHK195-11698</strain>
    </source>
</reference>
<accession>A0A9D1HP52</accession>
<protein>
    <submittedName>
        <fullName evidence="1">HAD family phosphatase</fullName>
    </submittedName>
</protein>
<dbReference type="Pfam" id="PF08282">
    <property type="entry name" value="Hydrolase_3"/>
    <property type="match status" value="1"/>
</dbReference>
<gene>
    <name evidence="1" type="ORF">IAD15_07865</name>
</gene>
<dbReference type="Gene3D" id="3.40.50.1000">
    <property type="entry name" value="HAD superfamily/HAD-like"/>
    <property type="match status" value="1"/>
</dbReference>
<name>A0A9D1HP52_9FIRM</name>
<dbReference type="InterPro" id="IPR023214">
    <property type="entry name" value="HAD_sf"/>
</dbReference>
<comment type="caution">
    <text evidence="1">The sequence shown here is derived from an EMBL/GenBank/DDBJ whole genome shotgun (WGS) entry which is preliminary data.</text>
</comment>
<proteinExistence type="predicted"/>
<sequence>MTYRMIALDLDGTLKNSQNEITPKTKEALLDCSKQGMVIVLASGRPTPGLRHEAKELKLDEYHGVLLSFNGARVYDMKTKQVIYEQVISHEMAKQVYDRAKAYGLACLTYHEDGILTEDDQDAYVQIESRINDMPIIHTDNWKEAFDHDVHKVLLTGEPTYLAKIEEEFKAPFVDQLSIYRSSPYFLEVMAKGIDKANSLGKLCEQLAIQPSMVMAFGDGFNDISMIEFAGLGVAMGNAQEPVKAAADLITLSNDDDGIEQVINTYVFGA</sequence>
<dbReference type="GO" id="GO:0000287">
    <property type="term" value="F:magnesium ion binding"/>
    <property type="evidence" value="ECO:0007669"/>
    <property type="project" value="TreeGrafter"/>
</dbReference>
<dbReference type="InterPro" id="IPR036412">
    <property type="entry name" value="HAD-like_sf"/>
</dbReference>
<reference evidence="1" key="2">
    <citation type="journal article" date="2021" name="PeerJ">
        <title>Extensive microbial diversity within the chicken gut microbiome revealed by metagenomics and culture.</title>
        <authorList>
            <person name="Gilroy R."/>
            <person name="Ravi A."/>
            <person name="Getino M."/>
            <person name="Pursley I."/>
            <person name="Horton D.L."/>
            <person name="Alikhan N.F."/>
            <person name="Baker D."/>
            <person name="Gharbi K."/>
            <person name="Hall N."/>
            <person name="Watson M."/>
            <person name="Adriaenssens E.M."/>
            <person name="Foster-Nyarko E."/>
            <person name="Jarju S."/>
            <person name="Secka A."/>
            <person name="Antonio M."/>
            <person name="Oren A."/>
            <person name="Chaudhuri R.R."/>
            <person name="La Ragione R."/>
            <person name="Hildebrand F."/>
            <person name="Pallen M.J."/>
        </authorList>
    </citation>
    <scope>NUCLEOTIDE SEQUENCE</scope>
    <source>
        <strain evidence="1">CHK195-11698</strain>
    </source>
</reference>
<dbReference type="NCBIfam" id="TIGR00099">
    <property type="entry name" value="Cof-subfamily"/>
    <property type="match status" value="1"/>
</dbReference>
<dbReference type="PANTHER" id="PTHR10000">
    <property type="entry name" value="PHOSPHOSERINE PHOSPHATASE"/>
    <property type="match status" value="1"/>
</dbReference>
<dbReference type="PROSITE" id="PS01229">
    <property type="entry name" value="COF_2"/>
    <property type="match status" value="1"/>
</dbReference>
<dbReference type="PANTHER" id="PTHR10000:SF8">
    <property type="entry name" value="HAD SUPERFAMILY HYDROLASE-LIKE, TYPE 3"/>
    <property type="match status" value="1"/>
</dbReference>
<dbReference type="SUPFAM" id="SSF56784">
    <property type="entry name" value="HAD-like"/>
    <property type="match status" value="1"/>
</dbReference>
<dbReference type="SFLD" id="SFLDS00003">
    <property type="entry name" value="Haloacid_Dehalogenase"/>
    <property type="match status" value="1"/>
</dbReference>